<dbReference type="AlphaFoldDB" id="A0AAE3VKV3"/>
<dbReference type="Proteomes" id="UP001229244">
    <property type="component" value="Unassembled WGS sequence"/>
</dbReference>
<evidence type="ECO:0000313" key="7">
    <source>
        <dbReference type="EMBL" id="MDQ0313906.1"/>
    </source>
</evidence>
<dbReference type="Pfam" id="PF00389">
    <property type="entry name" value="2-Hacid_dh"/>
    <property type="match status" value="1"/>
</dbReference>
<evidence type="ECO:0000259" key="6">
    <source>
        <dbReference type="Pfam" id="PF02826"/>
    </source>
</evidence>
<evidence type="ECO:0000259" key="5">
    <source>
        <dbReference type="Pfam" id="PF00389"/>
    </source>
</evidence>
<proteinExistence type="inferred from homology"/>
<dbReference type="EMBL" id="JAUSUL010000001">
    <property type="protein sequence ID" value="MDQ0313906.1"/>
    <property type="molecule type" value="Genomic_DNA"/>
</dbReference>
<comment type="similarity">
    <text evidence="4">Belongs to the D-isomer specific 2-hydroxyacid dehydrogenase family.</text>
</comment>
<evidence type="ECO:0000256" key="2">
    <source>
        <dbReference type="ARBA" id="ARBA00023002"/>
    </source>
</evidence>
<dbReference type="PANTHER" id="PTHR10996">
    <property type="entry name" value="2-HYDROXYACID DEHYDROGENASE-RELATED"/>
    <property type="match status" value="1"/>
</dbReference>
<sequence>MTKTPLLMVTPLLPATCETLEADFELHRLAEANDPDALLADVADRIRAIAMFPTGGVDRALMERLPNLEIIGVAGAGYEGVDLAAAEARGIAVTQAADALTEEVADIAMALVVMTVRRLTAADAYLRAGRWENDGPFPVSPHSLRGATLGILGLGRIGRAVARRAEAFGLSIAYHARSRRDDVDYAYCETPEALAKASDIFVVATPGGAATHHLVNAEVLKALGPDGYLINIGRGPTVEETALVAALEAGTIAGAGLDVYEHEPKVPRALIGRDDVVLLPHLASGSVPTRTAMGQLMIDNLRAWFERGETLTPVPEIPVPTRTG</sequence>
<dbReference type="RefSeq" id="WP_306883696.1">
    <property type="nucleotide sequence ID" value="NZ_JAUSUL010000001.1"/>
</dbReference>
<keyword evidence="8" id="KW-1185">Reference proteome</keyword>
<dbReference type="GO" id="GO:0030267">
    <property type="term" value="F:glyoxylate reductase (NADPH) activity"/>
    <property type="evidence" value="ECO:0007669"/>
    <property type="project" value="TreeGrafter"/>
</dbReference>
<dbReference type="Gene3D" id="3.40.50.720">
    <property type="entry name" value="NAD(P)-binding Rossmann-like Domain"/>
    <property type="match status" value="2"/>
</dbReference>
<feature type="domain" description="D-isomer specific 2-hydroxyacid dehydrogenase NAD-binding" evidence="6">
    <location>
        <begin position="109"/>
        <end position="283"/>
    </location>
</feature>
<dbReference type="InterPro" id="IPR050223">
    <property type="entry name" value="D-isomer_2-hydroxyacid_DH"/>
</dbReference>
<evidence type="ECO:0000313" key="8">
    <source>
        <dbReference type="Proteomes" id="UP001229244"/>
    </source>
</evidence>
<keyword evidence="3" id="KW-0520">NAD</keyword>
<dbReference type="InterPro" id="IPR006139">
    <property type="entry name" value="D-isomer_2_OHA_DH_cat_dom"/>
</dbReference>
<dbReference type="InterPro" id="IPR006140">
    <property type="entry name" value="D-isomer_DH_NAD-bd"/>
</dbReference>
<dbReference type="GO" id="GO:0016618">
    <property type="term" value="F:hydroxypyruvate reductase [NAD(P)H] activity"/>
    <property type="evidence" value="ECO:0007669"/>
    <property type="project" value="TreeGrafter"/>
</dbReference>
<dbReference type="SUPFAM" id="SSF52283">
    <property type="entry name" value="Formate/glycerate dehydrogenase catalytic domain-like"/>
    <property type="match status" value="1"/>
</dbReference>
<dbReference type="SUPFAM" id="SSF51735">
    <property type="entry name" value="NAD(P)-binding Rossmann-fold domains"/>
    <property type="match status" value="1"/>
</dbReference>
<dbReference type="InterPro" id="IPR036291">
    <property type="entry name" value="NAD(P)-bd_dom_sf"/>
</dbReference>
<dbReference type="CDD" id="cd12156">
    <property type="entry name" value="HPPR"/>
    <property type="match status" value="1"/>
</dbReference>
<gene>
    <name evidence="7" type="ORF">J2S73_000343</name>
</gene>
<organism evidence="7 8">
    <name type="scientific">Amorphus orientalis</name>
    <dbReference type="NCBI Taxonomy" id="649198"/>
    <lineage>
        <taxon>Bacteria</taxon>
        <taxon>Pseudomonadati</taxon>
        <taxon>Pseudomonadota</taxon>
        <taxon>Alphaproteobacteria</taxon>
        <taxon>Hyphomicrobiales</taxon>
        <taxon>Amorphaceae</taxon>
        <taxon>Amorphus</taxon>
    </lineage>
</organism>
<reference evidence="7" key="1">
    <citation type="submission" date="2023-07" db="EMBL/GenBank/DDBJ databases">
        <title>Genomic Encyclopedia of Type Strains, Phase IV (KMG-IV): sequencing the most valuable type-strain genomes for metagenomic binning, comparative biology and taxonomic classification.</title>
        <authorList>
            <person name="Goeker M."/>
        </authorList>
    </citation>
    <scope>NUCLEOTIDE SEQUENCE</scope>
    <source>
        <strain evidence="7">DSM 21202</strain>
    </source>
</reference>
<keyword evidence="2 4" id="KW-0560">Oxidoreductase</keyword>
<evidence type="ECO:0000256" key="1">
    <source>
        <dbReference type="ARBA" id="ARBA00022857"/>
    </source>
</evidence>
<accession>A0AAE3VKV3</accession>
<dbReference type="GO" id="GO:0005829">
    <property type="term" value="C:cytosol"/>
    <property type="evidence" value="ECO:0007669"/>
    <property type="project" value="TreeGrafter"/>
</dbReference>
<evidence type="ECO:0000256" key="3">
    <source>
        <dbReference type="ARBA" id="ARBA00023027"/>
    </source>
</evidence>
<name>A0AAE3VKV3_9HYPH</name>
<keyword evidence="1" id="KW-0521">NADP</keyword>
<dbReference type="GO" id="GO:0051287">
    <property type="term" value="F:NAD binding"/>
    <property type="evidence" value="ECO:0007669"/>
    <property type="project" value="InterPro"/>
</dbReference>
<dbReference type="Pfam" id="PF02826">
    <property type="entry name" value="2-Hacid_dh_C"/>
    <property type="match status" value="1"/>
</dbReference>
<feature type="domain" description="D-isomer specific 2-hydroxyacid dehydrogenase catalytic" evidence="5">
    <location>
        <begin position="8"/>
        <end position="314"/>
    </location>
</feature>
<evidence type="ECO:0000256" key="4">
    <source>
        <dbReference type="RuleBase" id="RU003719"/>
    </source>
</evidence>
<dbReference type="FunFam" id="3.40.50.720:FF:000213">
    <property type="entry name" value="Putative 2-hydroxyacid dehydrogenase"/>
    <property type="match status" value="1"/>
</dbReference>
<comment type="caution">
    <text evidence="7">The sequence shown here is derived from an EMBL/GenBank/DDBJ whole genome shotgun (WGS) entry which is preliminary data.</text>
</comment>
<dbReference type="PANTHER" id="PTHR10996:SF178">
    <property type="entry name" value="2-HYDROXYACID DEHYDROGENASE YGL185C-RELATED"/>
    <property type="match status" value="1"/>
</dbReference>
<protein>
    <submittedName>
        <fullName evidence="7">Lactate dehydrogenase-like 2-hydroxyacid dehydrogenase</fullName>
    </submittedName>
</protein>